<proteinExistence type="predicted"/>
<feature type="chain" id="PRO_5040730534" description="Secreted protein" evidence="2">
    <location>
        <begin position="28"/>
        <end position="166"/>
    </location>
</feature>
<feature type="region of interest" description="Disordered" evidence="1">
    <location>
        <begin position="32"/>
        <end position="57"/>
    </location>
</feature>
<keyword evidence="4" id="KW-1185">Reference proteome</keyword>
<dbReference type="PROSITE" id="PS51257">
    <property type="entry name" value="PROKAR_LIPOPROTEIN"/>
    <property type="match status" value="1"/>
</dbReference>
<dbReference type="EMBL" id="JAMOIL010000001">
    <property type="protein sequence ID" value="MCM0618690.1"/>
    <property type="molecule type" value="Genomic_DNA"/>
</dbReference>
<evidence type="ECO:0000256" key="1">
    <source>
        <dbReference type="SAM" id="MobiDB-lite"/>
    </source>
</evidence>
<organism evidence="3 4">
    <name type="scientific">Nocardioides bruguierae</name>
    <dbReference type="NCBI Taxonomy" id="2945102"/>
    <lineage>
        <taxon>Bacteria</taxon>
        <taxon>Bacillati</taxon>
        <taxon>Actinomycetota</taxon>
        <taxon>Actinomycetes</taxon>
        <taxon>Propionibacteriales</taxon>
        <taxon>Nocardioidaceae</taxon>
        <taxon>Nocardioides</taxon>
    </lineage>
</organism>
<feature type="compositionally biased region" description="Low complexity" evidence="1">
    <location>
        <begin position="32"/>
        <end position="47"/>
    </location>
</feature>
<evidence type="ECO:0008006" key="5">
    <source>
        <dbReference type="Google" id="ProtNLM"/>
    </source>
</evidence>
<gene>
    <name evidence="3" type="ORF">M8330_00110</name>
</gene>
<name>A0A9X2D3R3_9ACTN</name>
<feature type="signal peptide" evidence="2">
    <location>
        <begin position="1"/>
        <end position="27"/>
    </location>
</feature>
<dbReference type="Proteomes" id="UP001139485">
    <property type="component" value="Unassembled WGS sequence"/>
</dbReference>
<evidence type="ECO:0000256" key="2">
    <source>
        <dbReference type="SAM" id="SignalP"/>
    </source>
</evidence>
<protein>
    <recommendedName>
        <fullName evidence="5">Secreted protein</fullName>
    </recommendedName>
</protein>
<evidence type="ECO:0000313" key="4">
    <source>
        <dbReference type="Proteomes" id="UP001139485"/>
    </source>
</evidence>
<keyword evidence="2" id="KW-0732">Signal</keyword>
<evidence type="ECO:0000313" key="3">
    <source>
        <dbReference type="EMBL" id="MCM0618690.1"/>
    </source>
</evidence>
<comment type="caution">
    <text evidence="3">The sequence shown here is derived from an EMBL/GenBank/DDBJ whole genome shotgun (WGS) entry which is preliminary data.</text>
</comment>
<dbReference type="AlphaFoldDB" id="A0A9X2D3R3"/>
<accession>A0A9X2D3R3</accession>
<sequence>MTRRSRTRAPLAVTACLALGLVLGACGSEDTVASDPGAASSSPSSPGTVDEEPASWPEDASVDLVRADDEAGMAYAEAAPVGGAAWLADEGALVYVGEVGYSGSCAPKATLRAGWSLALAPGGDKETMCTMDAVSWVVVVTGLETPPTQLQVTDLSGTSTVEVAGA</sequence>
<dbReference type="RefSeq" id="WP_250825670.1">
    <property type="nucleotide sequence ID" value="NZ_JAMOIL010000001.1"/>
</dbReference>
<reference evidence="3" key="1">
    <citation type="submission" date="2022-05" db="EMBL/GenBank/DDBJ databases">
        <authorList>
            <person name="Tuo L."/>
        </authorList>
    </citation>
    <scope>NUCLEOTIDE SEQUENCE</scope>
    <source>
        <strain evidence="3">BSK12Z-4</strain>
    </source>
</reference>